<accession>A0AAD7N407</accession>
<keyword evidence="2" id="KW-1185">Reference proteome</keyword>
<organism evidence="1 2">
    <name type="scientific">Mycena metata</name>
    <dbReference type="NCBI Taxonomy" id="1033252"/>
    <lineage>
        <taxon>Eukaryota</taxon>
        <taxon>Fungi</taxon>
        <taxon>Dikarya</taxon>
        <taxon>Basidiomycota</taxon>
        <taxon>Agaricomycotina</taxon>
        <taxon>Agaricomycetes</taxon>
        <taxon>Agaricomycetidae</taxon>
        <taxon>Agaricales</taxon>
        <taxon>Marasmiineae</taxon>
        <taxon>Mycenaceae</taxon>
        <taxon>Mycena</taxon>
    </lineage>
</organism>
<dbReference type="AlphaFoldDB" id="A0AAD7N407"/>
<reference evidence="1" key="1">
    <citation type="submission" date="2023-03" db="EMBL/GenBank/DDBJ databases">
        <title>Massive genome expansion in bonnet fungi (Mycena s.s.) driven by repeated elements and novel gene families across ecological guilds.</title>
        <authorList>
            <consortium name="Lawrence Berkeley National Laboratory"/>
            <person name="Harder C.B."/>
            <person name="Miyauchi S."/>
            <person name="Viragh M."/>
            <person name="Kuo A."/>
            <person name="Thoen E."/>
            <person name="Andreopoulos B."/>
            <person name="Lu D."/>
            <person name="Skrede I."/>
            <person name="Drula E."/>
            <person name="Henrissat B."/>
            <person name="Morin E."/>
            <person name="Kohler A."/>
            <person name="Barry K."/>
            <person name="LaButti K."/>
            <person name="Morin E."/>
            <person name="Salamov A."/>
            <person name="Lipzen A."/>
            <person name="Mereny Z."/>
            <person name="Hegedus B."/>
            <person name="Baldrian P."/>
            <person name="Stursova M."/>
            <person name="Weitz H."/>
            <person name="Taylor A."/>
            <person name="Grigoriev I.V."/>
            <person name="Nagy L.G."/>
            <person name="Martin F."/>
            <person name="Kauserud H."/>
        </authorList>
    </citation>
    <scope>NUCLEOTIDE SEQUENCE</scope>
    <source>
        <strain evidence="1">CBHHK182m</strain>
    </source>
</reference>
<name>A0AAD7N407_9AGAR</name>
<comment type="caution">
    <text evidence="1">The sequence shown here is derived from an EMBL/GenBank/DDBJ whole genome shotgun (WGS) entry which is preliminary data.</text>
</comment>
<dbReference type="EMBL" id="JARKIB010000086">
    <property type="protein sequence ID" value="KAJ7744661.1"/>
    <property type="molecule type" value="Genomic_DNA"/>
</dbReference>
<proteinExistence type="predicted"/>
<gene>
    <name evidence="1" type="ORF">B0H16DRAFT_1727223</name>
</gene>
<sequence length="120" mass="13556">MTHVGLGTARNFSSGRPLFQQLADNVPIADRAFYEADWDLDPPKERLHRKHRPSKKTAAVAAHLKRIDPPSENGWFERRLDSSNANSWLDDLSDSDSDALLWFGFGLGRRLDGLGAWLQL</sequence>
<evidence type="ECO:0000313" key="1">
    <source>
        <dbReference type="EMBL" id="KAJ7744661.1"/>
    </source>
</evidence>
<evidence type="ECO:0000313" key="2">
    <source>
        <dbReference type="Proteomes" id="UP001215598"/>
    </source>
</evidence>
<protein>
    <submittedName>
        <fullName evidence="1">Uncharacterized protein</fullName>
    </submittedName>
</protein>
<dbReference type="Proteomes" id="UP001215598">
    <property type="component" value="Unassembled WGS sequence"/>
</dbReference>